<accession>A0A0H2S3A2</accession>
<dbReference type="Proteomes" id="UP000053477">
    <property type="component" value="Unassembled WGS sequence"/>
</dbReference>
<dbReference type="AlphaFoldDB" id="A0A0H2S3A2"/>
<feature type="region of interest" description="Disordered" evidence="1">
    <location>
        <begin position="218"/>
        <end position="299"/>
    </location>
</feature>
<gene>
    <name evidence="2" type="ORF">SCHPADRAFT_993633</name>
</gene>
<dbReference type="InParanoid" id="A0A0H2S3A2"/>
<feature type="compositionally biased region" description="Low complexity" evidence="1">
    <location>
        <begin position="268"/>
        <end position="279"/>
    </location>
</feature>
<dbReference type="STRING" id="27342.A0A0H2S3A2"/>
<reference evidence="2 3" key="1">
    <citation type="submission" date="2015-04" db="EMBL/GenBank/DDBJ databases">
        <title>Complete genome sequence of Schizopora paradoxa KUC8140, a cosmopolitan wood degrader in East Asia.</title>
        <authorList>
            <consortium name="DOE Joint Genome Institute"/>
            <person name="Min B."/>
            <person name="Park H."/>
            <person name="Jang Y."/>
            <person name="Kim J.-J."/>
            <person name="Kim K.H."/>
            <person name="Pangilinan J."/>
            <person name="Lipzen A."/>
            <person name="Riley R."/>
            <person name="Grigoriev I.V."/>
            <person name="Spatafora J.W."/>
            <person name="Choi I.-G."/>
        </authorList>
    </citation>
    <scope>NUCLEOTIDE SEQUENCE [LARGE SCALE GENOMIC DNA]</scope>
    <source>
        <strain evidence="2 3">KUC8140</strain>
    </source>
</reference>
<feature type="compositionally biased region" description="Low complexity" evidence="1">
    <location>
        <begin position="421"/>
        <end position="436"/>
    </location>
</feature>
<sequence>MSETVVAVALIVDSSLTLSLQWGAILQHYINPLIQRLFVGKDGAKFNIGLVTYGMSDMHPSPILAKRYFVHPTHIYKELREDSQKLGLGRTSAGGKLGMAALEGYAATIEMFDLFIRSLQDDLGDKPITDAEAQFHIIHVLSSAPDESRHPLWNQSSELDTLSWKTMPDELKKRDINLNVIFLRQNIVLSDLHSQMVSEPCQPWFMVHPGHNILLSSTSSWSPSPAAKRPPEEVPPEASEEAKKPRVASPVKAQPSPKPPTPQPPAQPAATSTAGPSTAETTVKQPAPAPAPGAPNVAGGPAIVQIVTRAKLIEIEIKRLYEEMKVAMDGQRHQDVENIKKKLNGKRLDYEKLKQLAMQLSAAHLAGASRPNPMGGPSAGGLSGPKPGEASGSGGQGTFVQSDANRDASQNAPAGPLAGMTANQPTQVPTQQPAVNAGVPAPAVSLQDRQAIAQIMQNRFSQPLEKPPILAQNGGTMPNLPPNIPPSVALQYQKLMEQRGVVNGQQPLLPAAPMPQTTFPNQQPSLSTWSGRMEWSGSDQITRARKEVSAEVIVHGQGNGNIRPDLWPPVLTLSPSKEQAVPVIDLKNWVVQHKAQVCTITAKIDVPNPVINDANFKSLVALLVEKRVYAIASWNLPGRGGVKGEALLMFPGQRGELAGACFPETGIPVYPKPSMVMNPQMPGNMGGGMVPNPVMNQTLNPNFNHQQLLAMRLAQLKAQNGGTLPLNIMNMINRNNGNNNNAMGANNNNMGGAWNMDPGMNQLGGPSNGMNFGGGSNVQPLQPGFQMQGGMQPNLNPNANLMQQMQQQMQQQNQFHPGAGNPGNFNSDMFQHLMKR</sequence>
<name>A0A0H2S3A2_9AGAM</name>
<evidence type="ECO:0000313" key="2">
    <source>
        <dbReference type="EMBL" id="KLO18412.1"/>
    </source>
</evidence>
<protein>
    <submittedName>
        <fullName evidence="2">Uncharacterized protein</fullName>
    </submittedName>
</protein>
<dbReference type="EMBL" id="KQ085895">
    <property type="protein sequence ID" value="KLO18412.1"/>
    <property type="molecule type" value="Genomic_DNA"/>
</dbReference>
<feature type="region of interest" description="Disordered" evidence="1">
    <location>
        <begin position="367"/>
        <end position="436"/>
    </location>
</feature>
<evidence type="ECO:0000256" key="1">
    <source>
        <dbReference type="SAM" id="MobiDB-lite"/>
    </source>
</evidence>
<evidence type="ECO:0000313" key="3">
    <source>
        <dbReference type="Proteomes" id="UP000053477"/>
    </source>
</evidence>
<organism evidence="2 3">
    <name type="scientific">Schizopora paradoxa</name>
    <dbReference type="NCBI Taxonomy" id="27342"/>
    <lineage>
        <taxon>Eukaryota</taxon>
        <taxon>Fungi</taxon>
        <taxon>Dikarya</taxon>
        <taxon>Basidiomycota</taxon>
        <taxon>Agaricomycotina</taxon>
        <taxon>Agaricomycetes</taxon>
        <taxon>Hymenochaetales</taxon>
        <taxon>Schizoporaceae</taxon>
        <taxon>Schizopora</taxon>
    </lineage>
</organism>
<keyword evidence="3" id="KW-1185">Reference proteome</keyword>
<feature type="compositionally biased region" description="Pro residues" evidence="1">
    <location>
        <begin position="256"/>
        <end position="267"/>
    </location>
</feature>
<feature type="compositionally biased region" description="Polar residues" evidence="1">
    <location>
        <begin position="398"/>
        <end position="412"/>
    </location>
</feature>
<proteinExistence type="predicted"/>
<dbReference type="OrthoDB" id="7690434at2759"/>